<proteinExistence type="predicted"/>
<dbReference type="SUPFAM" id="SSF56645">
    <property type="entry name" value="Acyl-CoA dehydrogenase NM domain-like"/>
    <property type="match status" value="1"/>
</dbReference>
<accession>A0A5C6DXD3</accession>
<dbReference type="AlphaFoldDB" id="A0A5C6DXD3"/>
<dbReference type="InterPro" id="IPR013786">
    <property type="entry name" value="AcylCoA_DH/ox_N"/>
</dbReference>
<name>A0A5C6DXD3_9BACT</name>
<organism evidence="2 3">
    <name type="scientific">Novipirellula artificiosorum</name>
    <dbReference type="NCBI Taxonomy" id="2528016"/>
    <lineage>
        <taxon>Bacteria</taxon>
        <taxon>Pseudomonadati</taxon>
        <taxon>Planctomycetota</taxon>
        <taxon>Planctomycetia</taxon>
        <taxon>Pirellulales</taxon>
        <taxon>Pirellulaceae</taxon>
        <taxon>Novipirellula</taxon>
    </lineage>
</organism>
<dbReference type="Gene3D" id="2.40.110.10">
    <property type="entry name" value="Butyryl-CoA Dehydrogenase, subunit A, domain 2"/>
    <property type="match status" value="1"/>
</dbReference>
<evidence type="ECO:0000313" key="2">
    <source>
        <dbReference type="EMBL" id="TWU41055.1"/>
    </source>
</evidence>
<dbReference type="GO" id="GO:0050660">
    <property type="term" value="F:flavin adenine dinucleotide binding"/>
    <property type="evidence" value="ECO:0007669"/>
    <property type="project" value="InterPro"/>
</dbReference>
<dbReference type="InterPro" id="IPR046373">
    <property type="entry name" value="Acyl-CoA_Oxase/DH_mid-dom_sf"/>
</dbReference>
<dbReference type="PANTHER" id="PTHR43884">
    <property type="entry name" value="ACYL-COA DEHYDROGENASE"/>
    <property type="match status" value="1"/>
</dbReference>
<evidence type="ECO:0000259" key="1">
    <source>
        <dbReference type="Pfam" id="PF02771"/>
    </source>
</evidence>
<dbReference type="InterPro" id="IPR037069">
    <property type="entry name" value="AcylCoA_DH/ox_N_sf"/>
</dbReference>
<dbReference type="GO" id="GO:0003995">
    <property type="term" value="F:acyl-CoA dehydrogenase activity"/>
    <property type="evidence" value="ECO:0007669"/>
    <property type="project" value="TreeGrafter"/>
</dbReference>
<keyword evidence="3" id="KW-1185">Reference proteome</keyword>
<protein>
    <recommendedName>
        <fullName evidence="1">Acyl-CoA dehydrogenase/oxidase N-terminal domain-containing protein</fullName>
    </recommendedName>
</protein>
<dbReference type="Pfam" id="PF02771">
    <property type="entry name" value="Acyl-CoA_dh_N"/>
    <property type="match status" value="1"/>
</dbReference>
<reference evidence="2 3" key="1">
    <citation type="submission" date="2019-02" db="EMBL/GenBank/DDBJ databases">
        <title>Deep-cultivation of Planctomycetes and their phenomic and genomic characterization uncovers novel biology.</title>
        <authorList>
            <person name="Wiegand S."/>
            <person name="Jogler M."/>
            <person name="Boedeker C."/>
            <person name="Pinto D."/>
            <person name="Vollmers J."/>
            <person name="Rivas-Marin E."/>
            <person name="Kohn T."/>
            <person name="Peeters S.H."/>
            <person name="Heuer A."/>
            <person name="Rast P."/>
            <person name="Oberbeckmann S."/>
            <person name="Bunk B."/>
            <person name="Jeske O."/>
            <person name="Meyerdierks A."/>
            <person name="Storesund J.E."/>
            <person name="Kallscheuer N."/>
            <person name="Luecker S."/>
            <person name="Lage O.M."/>
            <person name="Pohl T."/>
            <person name="Merkel B.J."/>
            <person name="Hornburger P."/>
            <person name="Mueller R.-W."/>
            <person name="Bruemmer F."/>
            <person name="Labrenz M."/>
            <person name="Spormann A.M."/>
            <person name="Op Den Camp H."/>
            <person name="Overmann J."/>
            <person name="Amann R."/>
            <person name="Jetten M.S.M."/>
            <person name="Mascher T."/>
            <person name="Medema M.H."/>
            <person name="Devos D.P."/>
            <person name="Kaster A.-K."/>
            <person name="Ovreas L."/>
            <person name="Rohde M."/>
            <person name="Galperin M.Y."/>
            <person name="Jogler C."/>
        </authorList>
    </citation>
    <scope>NUCLEOTIDE SEQUENCE [LARGE SCALE GENOMIC DNA]</scope>
    <source>
        <strain evidence="2 3">Poly41</strain>
    </source>
</reference>
<feature type="domain" description="Acyl-CoA dehydrogenase/oxidase N-terminal" evidence="1">
    <location>
        <begin position="7"/>
        <end position="100"/>
    </location>
</feature>
<dbReference type="InterPro" id="IPR009100">
    <property type="entry name" value="AcylCoA_DH/oxidase_NM_dom_sf"/>
</dbReference>
<dbReference type="Proteomes" id="UP000319143">
    <property type="component" value="Unassembled WGS sequence"/>
</dbReference>
<sequence>MDQLCEQLWASASRWKRVSDWPSESLACCAKAGVYRWFLPPQSGGFGWTEREQTIGYLRLAQADLTTTFILTQLMGAVRRIAGSANPAPASRWLEKLVSGVAFGTVGISHLTTSRRHLACPALLAKESGSGFVLRGMSPWVTGVPHADVYVIGAAMEDGREILAAVPRSLDGITPFPGTELMALSASCTDRLEFNDVQIDSSMLLAGPIENVMKTGSGGSTGGLQTSTLAIGLSHAAIQYLLDESEKRPDLKPAAEELHASVLKLQDDLFSAVDGDANCDLADIRGRANRLVLGSTQAALTAAKGAGYIAGHHVGRWCREAMFFLVWSCPQPVAQAHLCELAGIG</sequence>
<evidence type="ECO:0000313" key="3">
    <source>
        <dbReference type="Proteomes" id="UP000319143"/>
    </source>
</evidence>
<dbReference type="EMBL" id="SJPV01000002">
    <property type="protein sequence ID" value="TWU41055.1"/>
    <property type="molecule type" value="Genomic_DNA"/>
</dbReference>
<comment type="caution">
    <text evidence="2">The sequence shown here is derived from an EMBL/GenBank/DDBJ whole genome shotgun (WGS) entry which is preliminary data.</text>
</comment>
<gene>
    <name evidence="2" type="ORF">Poly41_18920</name>
</gene>
<dbReference type="Gene3D" id="1.10.540.10">
    <property type="entry name" value="Acyl-CoA dehydrogenase/oxidase, N-terminal domain"/>
    <property type="match status" value="1"/>
</dbReference>
<dbReference type="PANTHER" id="PTHR43884:SF12">
    <property type="entry name" value="ISOVALERYL-COA DEHYDROGENASE, MITOCHONDRIAL-RELATED"/>
    <property type="match status" value="1"/>
</dbReference>